<gene>
    <name evidence="2" type="ORF">JY572_19165</name>
</gene>
<evidence type="ECO:0000256" key="1">
    <source>
        <dbReference type="SAM" id="MobiDB-lite"/>
    </source>
</evidence>
<evidence type="ECO:0000313" key="2">
    <source>
        <dbReference type="EMBL" id="QSQ18009.1"/>
    </source>
</evidence>
<dbReference type="EMBL" id="CP071091">
    <property type="protein sequence ID" value="QSQ18009.1"/>
    <property type="molecule type" value="Genomic_DNA"/>
</dbReference>
<sequence>MPRPRPLDGLIERSPDQGGIASGGQQTDLLSQRGAVPRQLDNLPVHARGPRGVLELGLHHLRETRQCFRTSGRVLRAVRTLEIELGQLPPRTTRDELCLELL</sequence>
<name>A0ABX7NI21_9BACT</name>
<accession>A0ABX7NI21</accession>
<proteinExistence type="predicted"/>
<dbReference type="RefSeq" id="WP_206719621.1">
    <property type="nucleotide sequence ID" value="NZ_CP071091.1"/>
</dbReference>
<dbReference type="Proteomes" id="UP000663090">
    <property type="component" value="Chromosome"/>
</dbReference>
<keyword evidence="3" id="KW-1185">Reference proteome</keyword>
<evidence type="ECO:0000313" key="3">
    <source>
        <dbReference type="Proteomes" id="UP000663090"/>
    </source>
</evidence>
<protein>
    <submittedName>
        <fullName evidence="2">Uncharacterized protein</fullName>
    </submittedName>
</protein>
<reference evidence="2 3" key="1">
    <citation type="submission" date="2021-02" db="EMBL/GenBank/DDBJ databases">
        <title>De Novo genome assembly of isolated myxobacteria.</title>
        <authorList>
            <person name="Stevens D.C."/>
        </authorList>
    </citation>
    <scope>NUCLEOTIDE SEQUENCE [LARGE SCALE GENOMIC DNA]</scope>
    <source>
        <strain evidence="2 3">SCHIC003</strain>
    </source>
</reference>
<feature type="region of interest" description="Disordered" evidence="1">
    <location>
        <begin position="1"/>
        <end position="27"/>
    </location>
</feature>
<organism evidence="2 3">
    <name type="scientific">Myxococcus landrumensis</name>
    <dbReference type="NCBI Taxonomy" id="2813577"/>
    <lineage>
        <taxon>Bacteria</taxon>
        <taxon>Pseudomonadati</taxon>
        <taxon>Myxococcota</taxon>
        <taxon>Myxococcia</taxon>
        <taxon>Myxococcales</taxon>
        <taxon>Cystobacterineae</taxon>
        <taxon>Myxococcaceae</taxon>
        <taxon>Myxococcus</taxon>
    </lineage>
</organism>